<comment type="caution">
    <text evidence="1">The sequence shown here is derived from an EMBL/GenBank/DDBJ whole genome shotgun (WGS) entry which is preliminary data.</text>
</comment>
<dbReference type="EMBL" id="BONC01000001">
    <property type="protein sequence ID" value="GIF53949.1"/>
    <property type="molecule type" value="Genomic_DNA"/>
</dbReference>
<dbReference type="SUPFAM" id="SSF55144">
    <property type="entry name" value="LigT-like"/>
    <property type="match status" value="1"/>
</dbReference>
<evidence type="ECO:0000313" key="1">
    <source>
        <dbReference type="EMBL" id="GIF53949.1"/>
    </source>
</evidence>
<dbReference type="InterPro" id="IPR009097">
    <property type="entry name" value="Cyclic_Pdiesterase"/>
</dbReference>
<dbReference type="Proteomes" id="UP000624325">
    <property type="component" value="Unassembled WGS sequence"/>
</dbReference>
<evidence type="ECO:0000313" key="2">
    <source>
        <dbReference type="Proteomes" id="UP000624325"/>
    </source>
</evidence>
<evidence type="ECO:0008006" key="3">
    <source>
        <dbReference type="Google" id="ProtNLM"/>
    </source>
</evidence>
<proteinExistence type="predicted"/>
<dbReference type="Gene3D" id="3.90.1140.10">
    <property type="entry name" value="Cyclic phosphodiesterase"/>
    <property type="match status" value="1"/>
</dbReference>
<dbReference type="Pfam" id="PF13563">
    <property type="entry name" value="2_5_RNA_ligase2"/>
    <property type="match status" value="1"/>
</dbReference>
<accession>A0ABQ4BTT9</accession>
<protein>
    <recommendedName>
        <fullName evidence="3">2'-5' RNA ligase</fullName>
    </recommendedName>
</protein>
<gene>
    <name evidence="1" type="ORF">Air01nite_00440</name>
</gene>
<reference evidence="1 2" key="1">
    <citation type="submission" date="2021-01" db="EMBL/GenBank/DDBJ databases">
        <title>Whole genome shotgun sequence of Asanoa iriomotensis NBRC 100142.</title>
        <authorList>
            <person name="Komaki H."/>
            <person name="Tamura T."/>
        </authorList>
    </citation>
    <scope>NUCLEOTIDE SEQUENCE [LARGE SCALE GENOMIC DNA]</scope>
    <source>
        <strain evidence="1 2">NBRC 100142</strain>
    </source>
</reference>
<keyword evidence="2" id="KW-1185">Reference proteome</keyword>
<organism evidence="1 2">
    <name type="scientific">Asanoa iriomotensis</name>
    <dbReference type="NCBI Taxonomy" id="234613"/>
    <lineage>
        <taxon>Bacteria</taxon>
        <taxon>Bacillati</taxon>
        <taxon>Actinomycetota</taxon>
        <taxon>Actinomycetes</taxon>
        <taxon>Micromonosporales</taxon>
        <taxon>Micromonosporaceae</taxon>
        <taxon>Asanoa</taxon>
    </lineage>
</organism>
<name>A0ABQ4BTT9_9ACTN</name>
<sequence>MRGPSVTVRSVLDLEGVGIDTGGVQVIETALIVPVPEAEEVVGPYRARFDQAARWGVPAHVTALYPFVPPNDITPDVLDAVRETVAATARFAVEFTEVRWFGEQVVWLAPTPDQPFRALTEALWARFPDQPPYGGAFEDVVPHLTVGHDVATIDLQDAAHAVAARLPLRAEPREVWLMVGAPEPDSWHTAARFAFGDG</sequence>